<reference evidence="3" key="1">
    <citation type="submission" date="2020-10" db="EMBL/GenBank/DDBJ databases">
        <title>Taxonomic study of unclassified bacteria belonging to the class Ktedonobacteria.</title>
        <authorList>
            <person name="Yabe S."/>
            <person name="Wang C.M."/>
            <person name="Zheng Y."/>
            <person name="Sakai Y."/>
            <person name="Cavaletti L."/>
            <person name="Monciardini P."/>
            <person name="Donadio S."/>
        </authorList>
    </citation>
    <scope>NUCLEOTIDE SEQUENCE</scope>
    <source>
        <strain evidence="3">ID150040</strain>
    </source>
</reference>
<dbReference type="GO" id="GO:0008800">
    <property type="term" value="F:beta-lactamase activity"/>
    <property type="evidence" value="ECO:0007669"/>
    <property type="project" value="InterPro"/>
</dbReference>
<keyword evidence="1" id="KW-0812">Transmembrane</keyword>
<dbReference type="InterPro" id="IPR000871">
    <property type="entry name" value="Beta-lactam_class-A"/>
</dbReference>
<protein>
    <recommendedName>
        <fullName evidence="2">Beta-lactamase class A catalytic domain-containing protein</fullName>
    </recommendedName>
</protein>
<dbReference type="PANTHER" id="PTHR35333:SF3">
    <property type="entry name" value="BETA-LACTAMASE-TYPE TRANSPEPTIDASE FOLD CONTAINING PROTEIN"/>
    <property type="match status" value="1"/>
</dbReference>
<dbReference type="InterPro" id="IPR045155">
    <property type="entry name" value="Beta-lactam_cat"/>
</dbReference>
<evidence type="ECO:0000313" key="3">
    <source>
        <dbReference type="EMBL" id="GHO94999.1"/>
    </source>
</evidence>
<accession>A0A8J3INU3</accession>
<dbReference type="EMBL" id="BNJK01000001">
    <property type="protein sequence ID" value="GHO94999.1"/>
    <property type="molecule type" value="Genomic_DNA"/>
</dbReference>
<organism evidence="3 4">
    <name type="scientific">Reticulibacter mediterranei</name>
    <dbReference type="NCBI Taxonomy" id="2778369"/>
    <lineage>
        <taxon>Bacteria</taxon>
        <taxon>Bacillati</taxon>
        <taxon>Chloroflexota</taxon>
        <taxon>Ktedonobacteria</taxon>
        <taxon>Ktedonobacterales</taxon>
        <taxon>Reticulibacteraceae</taxon>
        <taxon>Reticulibacter</taxon>
    </lineage>
</organism>
<dbReference type="PANTHER" id="PTHR35333">
    <property type="entry name" value="BETA-LACTAMASE"/>
    <property type="match status" value="1"/>
</dbReference>
<dbReference type="GO" id="GO:0046677">
    <property type="term" value="P:response to antibiotic"/>
    <property type="evidence" value="ECO:0007669"/>
    <property type="project" value="InterPro"/>
</dbReference>
<comment type="caution">
    <text evidence="3">The sequence shown here is derived from an EMBL/GenBank/DDBJ whole genome shotgun (WGS) entry which is preliminary data.</text>
</comment>
<proteinExistence type="predicted"/>
<dbReference type="Pfam" id="PF13354">
    <property type="entry name" value="Beta-lactamase2"/>
    <property type="match status" value="1"/>
</dbReference>
<evidence type="ECO:0000259" key="2">
    <source>
        <dbReference type="Pfam" id="PF13354"/>
    </source>
</evidence>
<name>A0A8J3INU3_9CHLR</name>
<dbReference type="GO" id="GO:0030655">
    <property type="term" value="P:beta-lactam antibiotic catabolic process"/>
    <property type="evidence" value="ECO:0007669"/>
    <property type="project" value="InterPro"/>
</dbReference>
<keyword evidence="1" id="KW-0472">Membrane</keyword>
<dbReference type="RefSeq" id="WP_220205703.1">
    <property type="nucleotide sequence ID" value="NZ_BNJK01000001.1"/>
</dbReference>
<dbReference type="AlphaFoldDB" id="A0A8J3INU3"/>
<evidence type="ECO:0000256" key="1">
    <source>
        <dbReference type="SAM" id="Phobius"/>
    </source>
</evidence>
<dbReference type="SUPFAM" id="SSF56601">
    <property type="entry name" value="beta-lactamase/transpeptidase-like"/>
    <property type="match status" value="1"/>
</dbReference>
<gene>
    <name evidence="3" type="ORF">KSF_050470</name>
</gene>
<dbReference type="InterPro" id="IPR012338">
    <property type="entry name" value="Beta-lactam/transpept-like"/>
</dbReference>
<evidence type="ECO:0000313" key="4">
    <source>
        <dbReference type="Proteomes" id="UP000597444"/>
    </source>
</evidence>
<keyword evidence="1" id="KW-1133">Transmembrane helix</keyword>
<keyword evidence="4" id="KW-1185">Reference proteome</keyword>
<feature type="domain" description="Beta-lactamase class A catalytic" evidence="2">
    <location>
        <begin position="228"/>
        <end position="366"/>
    </location>
</feature>
<feature type="transmembrane region" description="Helical" evidence="1">
    <location>
        <begin position="9"/>
        <end position="27"/>
    </location>
</feature>
<dbReference type="Gene3D" id="3.40.710.10">
    <property type="entry name" value="DD-peptidase/beta-lactamase superfamily"/>
    <property type="match status" value="1"/>
</dbReference>
<sequence length="391" mass="42466">MNASPNKLFVWYISLFAFAILLHVLIIDTVEPVFSSIRKQSSVAAATQMKTVATVASEVHQQKSLGCIPITASIAFAGERTIWSRQATALFTTPDPGSEIAHIGLHFPLTLLQNPCWAAETLWYAVSWSTPTGKKSGWIPATATTFLPSEDAEEWASLDILAPELLTFLAPFGLHVGISIFDVSHQRHYTYQEHQQFIAGSAMKIPIMLTFLDMLERQGREPGAEELTLLTTMIENSDNDAASTLYFDEMNGADSITQLLKAQDIDGLTPSANAWGYSLITPQAMADLLTLLQQGKILNQSHRALALSLMEQVEQDQKVGVGDTAPAGTTVAMKNGWVVAPDGLWAMNSSGIVMGSKETYILTIYTEGLSSLAEEQAIAQHIGSTVASLLH</sequence>
<dbReference type="Proteomes" id="UP000597444">
    <property type="component" value="Unassembled WGS sequence"/>
</dbReference>